<reference evidence="3 4" key="1">
    <citation type="submission" date="2015-07" db="EMBL/GenBank/DDBJ databases">
        <title>High-quality genome of monoxenous trypanosomatid Leptomonas pyrrhocoris.</title>
        <authorList>
            <person name="Flegontov P."/>
            <person name="Butenko A."/>
            <person name="Firsov S."/>
            <person name="Vlcek C."/>
            <person name="Logacheva M.D."/>
            <person name="Field M."/>
            <person name="Filatov D."/>
            <person name="Flegontova O."/>
            <person name="Gerasimov E."/>
            <person name="Jackson A.P."/>
            <person name="Kelly S."/>
            <person name="Opperdoes F."/>
            <person name="O'Reilly A."/>
            <person name="Votypka J."/>
            <person name="Yurchenko V."/>
            <person name="Lukes J."/>
        </authorList>
    </citation>
    <scope>NUCLEOTIDE SEQUENCE [LARGE SCALE GENOMIC DNA]</scope>
    <source>
        <strain evidence="3">H10</strain>
    </source>
</reference>
<dbReference type="AlphaFoldDB" id="A0A0N0DV14"/>
<comment type="caution">
    <text evidence="3">The sequence shown here is derived from an EMBL/GenBank/DDBJ whole genome shotgun (WGS) entry which is preliminary data.</text>
</comment>
<proteinExistence type="predicted"/>
<keyword evidence="4" id="KW-1185">Reference proteome</keyword>
<sequence length="207" mass="23019">MDDYYDDAEYDDDEYDDAADDWEAEAAEEEQKVKEEEVARKVRAEKKLATRAPVKEEVEAEEAVPENVEHAITDMRQVANDIGSGSALLGGDSEELLGNASIATDEDVDRVGAMIAQRLVSFADTANYDKLIADVFERLTKQMSSPALLTEESDRVHRLREELRRAAKAKPKVVEKVSVQQAGLDLDNFDDKGGAHVAEENEDETGW</sequence>
<dbReference type="OMA" id="NEDETGW"/>
<dbReference type="Proteomes" id="UP000037923">
    <property type="component" value="Unassembled WGS sequence"/>
</dbReference>
<feature type="region of interest" description="Disordered" evidence="2">
    <location>
        <begin position="188"/>
        <end position="207"/>
    </location>
</feature>
<keyword evidence="1" id="KW-0175">Coiled coil</keyword>
<dbReference type="EMBL" id="LGTL01000010">
    <property type="protein sequence ID" value="KPA79738.1"/>
    <property type="molecule type" value="Genomic_DNA"/>
</dbReference>
<dbReference type="GeneID" id="26905786"/>
<dbReference type="RefSeq" id="XP_015658177.1">
    <property type="nucleotide sequence ID" value="XM_015803535.1"/>
</dbReference>
<evidence type="ECO:0000313" key="4">
    <source>
        <dbReference type="Proteomes" id="UP000037923"/>
    </source>
</evidence>
<feature type="coiled-coil region" evidence="1">
    <location>
        <begin position="12"/>
        <end position="47"/>
    </location>
</feature>
<evidence type="ECO:0000256" key="1">
    <source>
        <dbReference type="SAM" id="Coils"/>
    </source>
</evidence>
<gene>
    <name evidence="3" type="ORF">ABB37_05496</name>
</gene>
<dbReference type="VEuPathDB" id="TriTrypDB:LpyrH10_10_2650"/>
<evidence type="ECO:0000256" key="2">
    <source>
        <dbReference type="SAM" id="MobiDB-lite"/>
    </source>
</evidence>
<feature type="compositionally biased region" description="Basic and acidic residues" evidence="2">
    <location>
        <begin position="189"/>
        <end position="199"/>
    </location>
</feature>
<name>A0A0N0DV14_LEPPY</name>
<protein>
    <recommendedName>
        <fullName evidence="5">Eukaryotic translation initiation factor 3 30 kDa subunit</fullName>
    </recommendedName>
</protein>
<evidence type="ECO:0008006" key="5">
    <source>
        <dbReference type="Google" id="ProtNLM"/>
    </source>
</evidence>
<evidence type="ECO:0000313" key="3">
    <source>
        <dbReference type="EMBL" id="KPA79738.1"/>
    </source>
</evidence>
<dbReference type="InterPro" id="IPR013906">
    <property type="entry name" value="eIF3j"/>
</dbReference>
<accession>A0A0N0DV14</accession>
<dbReference type="Pfam" id="PF08597">
    <property type="entry name" value="eIF3_subunit"/>
    <property type="match status" value="1"/>
</dbReference>
<dbReference type="OrthoDB" id="266975at2759"/>
<organism evidence="3 4">
    <name type="scientific">Leptomonas pyrrhocoris</name>
    <name type="common">Firebug parasite</name>
    <dbReference type="NCBI Taxonomy" id="157538"/>
    <lineage>
        <taxon>Eukaryota</taxon>
        <taxon>Discoba</taxon>
        <taxon>Euglenozoa</taxon>
        <taxon>Kinetoplastea</taxon>
        <taxon>Metakinetoplastina</taxon>
        <taxon>Trypanosomatida</taxon>
        <taxon>Trypanosomatidae</taxon>
        <taxon>Leishmaniinae</taxon>
        <taxon>Leptomonas</taxon>
    </lineage>
</organism>